<dbReference type="SUPFAM" id="SSF69593">
    <property type="entry name" value="Glycerol-3-phosphate (1)-acyltransferase"/>
    <property type="match status" value="1"/>
</dbReference>
<keyword evidence="2 5" id="KW-0012">Acyltransferase</keyword>
<gene>
    <name evidence="5" type="ORF">GCM10011492_33220</name>
</gene>
<dbReference type="GO" id="GO:0005886">
    <property type="term" value="C:plasma membrane"/>
    <property type="evidence" value="ECO:0007669"/>
    <property type="project" value="TreeGrafter"/>
</dbReference>
<dbReference type="RefSeq" id="WP_229749807.1">
    <property type="nucleotide sequence ID" value="NZ_BMHI01000005.1"/>
</dbReference>
<comment type="caution">
    <text evidence="5">The sequence shown here is derived from an EMBL/GenBank/DDBJ whole genome shotgun (WGS) entry which is preliminary data.</text>
</comment>
<feature type="region of interest" description="Disordered" evidence="3">
    <location>
        <begin position="224"/>
        <end position="261"/>
    </location>
</feature>
<feature type="domain" description="Phospholipid/glycerol acyltransferase" evidence="4">
    <location>
        <begin position="45"/>
        <end position="163"/>
    </location>
</feature>
<protein>
    <submittedName>
        <fullName evidence="5">1-acyl-sn-glycerol-3-phosphate acyltransferase</fullName>
    </submittedName>
</protein>
<evidence type="ECO:0000256" key="3">
    <source>
        <dbReference type="SAM" id="MobiDB-lite"/>
    </source>
</evidence>
<sequence>MSRPPMTENIEPMYSKVITTLYPVLQRITLRDWTGMENIPRDGGFVAAANHISNMDHFPLAHFLVANGRAPHYLAKSSLFKPPGVRQILHGTGQIPVYRGTSRATTALSAATTALERGACVCVYPEGTITREPDFWPMVGKSGAARLALESGVPLVPMAIWGTREMMWPYRDKLPKLLPRKLIHVSAGPPINLDDLRDGPIDGQRLRVATVRLMDEITRLLEGIRDEQAPEQRFDPRTQPAARGGDRRSGNTGPSDTKGDR</sequence>
<reference evidence="5" key="2">
    <citation type="submission" date="2020-09" db="EMBL/GenBank/DDBJ databases">
        <authorList>
            <person name="Sun Q."/>
            <person name="Zhou Y."/>
        </authorList>
    </citation>
    <scope>NUCLEOTIDE SEQUENCE</scope>
    <source>
        <strain evidence="5">CGMCC 1.15085</strain>
    </source>
</reference>
<keyword evidence="6" id="KW-1185">Reference proteome</keyword>
<dbReference type="GO" id="GO:0006654">
    <property type="term" value="P:phosphatidic acid biosynthetic process"/>
    <property type="evidence" value="ECO:0007669"/>
    <property type="project" value="TreeGrafter"/>
</dbReference>
<evidence type="ECO:0000313" key="5">
    <source>
        <dbReference type="EMBL" id="GGB39765.1"/>
    </source>
</evidence>
<dbReference type="AlphaFoldDB" id="A0A916WY82"/>
<accession>A0A916WY82</accession>
<proteinExistence type="predicted"/>
<feature type="compositionally biased region" description="Basic and acidic residues" evidence="3">
    <location>
        <begin position="224"/>
        <end position="236"/>
    </location>
</feature>
<dbReference type="Pfam" id="PF01553">
    <property type="entry name" value="Acyltransferase"/>
    <property type="match status" value="1"/>
</dbReference>
<dbReference type="InterPro" id="IPR002123">
    <property type="entry name" value="Plipid/glycerol_acylTrfase"/>
</dbReference>
<dbReference type="Proteomes" id="UP000636793">
    <property type="component" value="Unassembled WGS sequence"/>
</dbReference>
<reference evidence="5" key="1">
    <citation type="journal article" date="2014" name="Int. J. Syst. Evol. Microbiol.">
        <title>Complete genome sequence of Corynebacterium casei LMG S-19264T (=DSM 44701T), isolated from a smear-ripened cheese.</title>
        <authorList>
            <consortium name="US DOE Joint Genome Institute (JGI-PGF)"/>
            <person name="Walter F."/>
            <person name="Albersmeier A."/>
            <person name="Kalinowski J."/>
            <person name="Ruckert C."/>
        </authorList>
    </citation>
    <scope>NUCLEOTIDE SEQUENCE</scope>
    <source>
        <strain evidence="5">CGMCC 1.15085</strain>
    </source>
</reference>
<dbReference type="PANTHER" id="PTHR10434:SF55">
    <property type="entry name" value="POSSIBLE ACYLTRANSFERASE"/>
    <property type="match status" value="1"/>
</dbReference>
<name>A0A916WY82_9MICO</name>
<organism evidence="5 6">
    <name type="scientific">Flexivirga endophytica</name>
    <dbReference type="NCBI Taxonomy" id="1849103"/>
    <lineage>
        <taxon>Bacteria</taxon>
        <taxon>Bacillati</taxon>
        <taxon>Actinomycetota</taxon>
        <taxon>Actinomycetes</taxon>
        <taxon>Micrococcales</taxon>
        <taxon>Dermacoccaceae</taxon>
        <taxon>Flexivirga</taxon>
    </lineage>
</organism>
<dbReference type="SMART" id="SM00563">
    <property type="entry name" value="PlsC"/>
    <property type="match status" value="1"/>
</dbReference>
<dbReference type="GO" id="GO:0003841">
    <property type="term" value="F:1-acylglycerol-3-phosphate O-acyltransferase activity"/>
    <property type="evidence" value="ECO:0007669"/>
    <property type="project" value="TreeGrafter"/>
</dbReference>
<keyword evidence="1" id="KW-0808">Transferase</keyword>
<evidence type="ECO:0000256" key="2">
    <source>
        <dbReference type="ARBA" id="ARBA00023315"/>
    </source>
</evidence>
<dbReference type="CDD" id="cd07989">
    <property type="entry name" value="LPLAT_AGPAT-like"/>
    <property type="match status" value="1"/>
</dbReference>
<dbReference type="EMBL" id="BMHI01000005">
    <property type="protein sequence ID" value="GGB39765.1"/>
    <property type="molecule type" value="Genomic_DNA"/>
</dbReference>
<evidence type="ECO:0000259" key="4">
    <source>
        <dbReference type="SMART" id="SM00563"/>
    </source>
</evidence>
<dbReference type="PANTHER" id="PTHR10434">
    <property type="entry name" value="1-ACYL-SN-GLYCEROL-3-PHOSPHATE ACYLTRANSFERASE"/>
    <property type="match status" value="1"/>
</dbReference>
<evidence type="ECO:0000256" key="1">
    <source>
        <dbReference type="ARBA" id="ARBA00022679"/>
    </source>
</evidence>
<evidence type="ECO:0000313" key="6">
    <source>
        <dbReference type="Proteomes" id="UP000636793"/>
    </source>
</evidence>